<organism evidence="2 3">
    <name type="scientific">Trichoglossum hirsutum</name>
    <dbReference type="NCBI Taxonomy" id="265104"/>
    <lineage>
        <taxon>Eukaryota</taxon>
        <taxon>Fungi</taxon>
        <taxon>Dikarya</taxon>
        <taxon>Ascomycota</taxon>
        <taxon>Pezizomycotina</taxon>
        <taxon>Geoglossomycetes</taxon>
        <taxon>Geoglossales</taxon>
        <taxon>Geoglossaceae</taxon>
        <taxon>Trichoglossum</taxon>
    </lineage>
</organism>
<evidence type="ECO:0000313" key="2">
    <source>
        <dbReference type="EMBL" id="KAH0565676.1"/>
    </source>
</evidence>
<name>A0A9P8LHU2_9PEZI</name>
<protein>
    <submittedName>
        <fullName evidence="2">Uncharacterized protein</fullName>
    </submittedName>
</protein>
<comment type="caution">
    <text evidence="2">The sequence shown here is derived from an EMBL/GenBank/DDBJ whole genome shotgun (WGS) entry which is preliminary data.</text>
</comment>
<keyword evidence="1" id="KW-0732">Signal</keyword>
<sequence length="104" mass="11216">MLQHLVTRVLACSVLLIAAVTGTPLERRDCNHNNLLRGLLATSVQAEASAYCSSYLSIPVVTETVDTVYPYITITTTTTIDETALVTVPTTTTETCVEVRREGG</sequence>
<dbReference type="EMBL" id="JAGHQM010000070">
    <property type="protein sequence ID" value="KAH0565676.1"/>
    <property type="molecule type" value="Genomic_DNA"/>
</dbReference>
<dbReference type="Proteomes" id="UP000750711">
    <property type="component" value="Unassembled WGS sequence"/>
</dbReference>
<evidence type="ECO:0000313" key="3">
    <source>
        <dbReference type="Proteomes" id="UP000750711"/>
    </source>
</evidence>
<feature type="chain" id="PRO_5040435967" evidence="1">
    <location>
        <begin position="23"/>
        <end position="104"/>
    </location>
</feature>
<feature type="signal peptide" evidence="1">
    <location>
        <begin position="1"/>
        <end position="22"/>
    </location>
</feature>
<gene>
    <name evidence="2" type="ORF">GP486_000932</name>
</gene>
<proteinExistence type="predicted"/>
<accession>A0A9P8LHU2</accession>
<keyword evidence="3" id="KW-1185">Reference proteome</keyword>
<evidence type="ECO:0000256" key="1">
    <source>
        <dbReference type="SAM" id="SignalP"/>
    </source>
</evidence>
<reference evidence="2" key="1">
    <citation type="submission" date="2021-03" db="EMBL/GenBank/DDBJ databases">
        <title>Comparative genomics and phylogenomic investigation of the class Geoglossomycetes provide insights into ecological specialization and systematics.</title>
        <authorList>
            <person name="Melie T."/>
            <person name="Pirro S."/>
            <person name="Miller A.N."/>
            <person name="Quandt A."/>
        </authorList>
    </citation>
    <scope>NUCLEOTIDE SEQUENCE</scope>
    <source>
        <strain evidence="2">CAQ_001_2017</strain>
    </source>
</reference>
<dbReference type="AlphaFoldDB" id="A0A9P8LHU2"/>